<accession>A0A0H2S1T3</accession>
<name>A0A0H2S1T3_9AGAM</name>
<sequence>MAAMDPTLCFDNELRTHFQFKSASDALLARLSIMNGIEDAILDLFLSVVNDPNFDSKEVSFKESADIHLCVAERRQENLDSLGNRSSQDMVNVTAGLPTVVLDCVVDVLKYELEDAVVALRSGDGISFISPGPPLSCFGNIEEERKAIRASRRVLSTCCVVHTSWLSRAHRALGCALMLPLRRTEEIPLLSHFVRSPLYSSWTRQVDLKFSLTDHRQRLKNLPSMFSRMPNIDFLQLDFTGKTNPFSVIDQEERDFDTEFIQFIFDTICGLQELQQLNLVMKEKSFPDLFFNIALPKLKSICFVGPNAGSFLVADPMAEPSLQQLVTANPKLQLIAISSSKYVSVTNHVETRYISWAKTSKTPVFSLDAIGLDLTKVRRVNPEPSALRLRLLSGVGDLRVCCSHNSEMPALVCAATSAPSIALCVHGNSPDVVLQALRSLRESVKCVVVILGPMYNKESLEKLSNWDQFLADALASRIEGRTCGLQRIEMAFLPSPSFKGIRDLGSMGLSTLLPKSKSWCKERDVLLELTFHYPNDVL</sequence>
<keyword evidence="2" id="KW-1185">Reference proteome</keyword>
<evidence type="ECO:0000313" key="2">
    <source>
        <dbReference type="Proteomes" id="UP000053477"/>
    </source>
</evidence>
<proteinExistence type="predicted"/>
<dbReference type="InParanoid" id="A0A0H2S1T3"/>
<gene>
    <name evidence="1" type="ORF">SCHPADRAFT_900204</name>
</gene>
<reference evidence="1 2" key="1">
    <citation type="submission" date="2015-04" db="EMBL/GenBank/DDBJ databases">
        <title>Complete genome sequence of Schizopora paradoxa KUC8140, a cosmopolitan wood degrader in East Asia.</title>
        <authorList>
            <consortium name="DOE Joint Genome Institute"/>
            <person name="Min B."/>
            <person name="Park H."/>
            <person name="Jang Y."/>
            <person name="Kim J.-J."/>
            <person name="Kim K.H."/>
            <person name="Pangilinan J."/>
            <person name="Lipzen A."/>
            <person name="Riley R."/>
            <person name="Grigoriev I.V."/>
            <person name="Spatafora J.W."/>
            <person name="Choi I.-G."/>
        </authorList>
    </citation>
    <scope>NUCLEOTIDE SEQUENCE [LARGE SCALE GENOMIC DNA]</scope>
    <source>
        <strain evidence="1 2">KUC8140</strain>
    </source>
</reference>
<dbReference type="EMBL" id="KQ085900">
    <property type="protein sequence ID" value="KLO17827.1"/>
    <property type="molecule type" value="Genomic_DNA"/>
</dbReference>
<protein>
    <submittedName>
        <fullName evidence="1">Uncharacterized protein</fullName>
    </submittedName>
</protein>
<dbReference type="OrthoDB" id="3291999at2759"/>
<evidence type="ECO:0000313" key="1">
    <source>
        <dbReference type="EMBL" id="KLO17827.1"/>
    </source>
</evidence>
<organism evidence="1 2">
    <name type="scientific">Schizopora paradoxa</name>
    <dbReference type="NCBI Taxonomy" id="27342"/>
    <lineage>
        <taxon>Eukaryota</taxon>
        <taxon>Fungi</taxon>
        <taxon>Dikarya</taxon>
        <taxon>Basidiomycota</taxon>
        <taxon>Agaricomycotina</taxon>
        <taxon>Agaricomycetes</taxon>
        <taxon>Hymenochaetales</taxon>
        <taxon>Schizoporaceae</taxon>
        <taxon>Schizopora</taxon>
    </lineage>
</organism>
<dbReference type="Proteomes" id="UP000053477">
    <property type="component" value="Unassembled WGS sequence"/>
</dbReference>
<dbReference type="AlphaFoldDB" id="A0A0H2S1T3"/>